<feature type="compositionally biased region" description="Polar residues" evidence="2">
    <location>
        <begin position="40"/>
        <end position="53"/>
    </location>
</feature>
<evidence type="ECO:0000313" key="3">
    <source>
        <dbReference type="EMBL" id="CAF0757655.1"/>
    </source>
</evidence>
<gene>
    <name evidence="3" type="ORF">OXX778_LOCUS4261</name>
</gene>
<proteinExistence type="predicted"/>
<feature type="region of interest" description="Disordered" evidence="2">
    <location>
        <begin position="232"/>
        <end position="252"/>
    </location>
</feature>
<evidence type="ECO:0000256" key="1">
    <source>
        <dbReference type="SAM" id="Coils"/>
    </source>
</evidence>
<dbReference type="OrthoDB" id="10669325at2759"/>
<feature type="compositionally biased region" description="Basic and acidic residues" evidence="2">
    <location>
        <begin position="29"/>
        <end position="39"/>
    </location>
</feature>
<reference evidence="3" key="1">
    <citation type="submission" date="2021-02" db="EMBL/GenBank/DDBJ databases">
        <authorList>
            <person name="Nowell W R."/>
        </authorList>
    </citation>
    <scope>NUCLEOTIDE SEQUENCE</scope>
    <source>
        <strain evidence="3">Ploen Becks lab</strain>
    </source>
</reference>
<feature type="region of interest" description="Disordered" evidence="2">
    <location>
        <begin position="24"/>
        <end position="57"/>
    </location>
</feature>
<feature type="compositionally biased region" description="Basic and acidic residues" evidence="2">
    <location>
        <begin position="89"/>
        <end position="117"/>
    </location>
</feature>
<evidence type="ECO:0000256" key="2">
    <source>
        <dbReference type="SAM" id="MobiDB-lite"/>
    </source>
</evidence>
<name>A0A813PSG8_9BILA</name>
<accession>A0A813PSG8</accession>
<organism evidence="3 4">
    <name type="scientific">Brachionus calyciflorus</name>
    <dbReference type="NCBI Taxonomy" id="104777"/>
    <lineage>
        <taxon>Eukaryota</taxon>
        <taxon>Metazoa</taxon>
        <taxon>Spiralia</taxon>
        <taxon>Gnathifera</taxon>
        <taxon>Rotifera</taxon>
        <taxon>Eurotatoria</taxon>
        <taxon>Monogononta</taxon>
        <taxon>Pseudotrocha</taxon>
        <taxon>Ploima</taxon>
        <taxon>Brachionidae</taxon>
        <taxon>Brachionus</taxon>
    </lineage>
</organism>
<dbReference type="EMBL" id="CAJNOC010000410">
    <property type="protein sequence ID" value="CAF0757655.1"/>
    <property type="molecule type" value="Genomic_DNA"/>
</dbReference>
<sequence>MPKEYVESINYEYNKVDRQTYINVNVVRPNDKPKPEITKTKSSLKAPTGPSLTQKQREELLAQQQLQQQQELFRQQQLQEPQQLEQQRLEQEQQRLEEEEQQRLEQEELDEQQRLEEEQALSQQQQELEKEATLTGKSYKDELIKIELRKLELKELDLRRKEIRDLETRRNELLNSITALRSNGTQRRGYSHDAARSYSSVSRSTSVGSLHKSRQSRIHTSRVSYAPTVRTVPAEQPAATLRPPAPSNYQNENLVQQPSTRTIAQLPEPSKQTQRIVSNLTPTLVERTNNQHKLPTSTQYERELGLPTASQWVRAVQNENKQVWFQKSELSTPANPFAQQQAPPTFGANPFNTTPQQQFPQFPTQTANLSNPQFATQFPTQTANFSNAQFATQFQTPAANLSNAQFATQFPMSQFGQQQNFSNPLLAQGGAAQQFYQQNFF</sequence>
<protein>
    <submittedName>
        <fullName evidence="3">Uncharacterized protein</fullName>
    </submittedName>
</protein>
<keyword evidence="1" id="KW-0175">Coiled coil</keyword>
<feature type="region of interest" description="Disordered" evidence="2">
    <location>
        <begin position="89"/>
        <end position="129"/>
    </location>
</feature>
<feature type="coiled-coil region" evidence="1">
    <location>
        <begin position="156"/>
        <end position="183"/>
    </location>
</feature>
<keyword evidence="4" id="KW-1185">Reference proteome</keyword>
<comment type="caution">
    <text evidence="3">The sequence shown here is derived from an EMBL/GenBank/DDBJ whole genome shotgun (WGS) entry which is preliminary data.</text>
</comment>
<dbReference type="Proteomes" id="UP000663879">
    <property type="component" value="Unassembled WGS sequence"/>
</dbReference>
<evidence type="ECO:0000313" key="4">
    <source>
        <dbReference type="Proteomes" id="UP000663879"/>
    </source>
</evidence>
<dbReference type="AlphaFoldDB" id="A0A813PSG8"/>